<dbReference type="RefSeq" id="WP_168628265.1">
    <property type="nucleotide sequence ID" value="NZ_BONL01000003.1"/>
</dbReference>
<proteinExistence type="predicted"/>
<evidence type="ECO:0000256" key="1">
    <source>
        <dbReference type="SAM" id="Phobius"/>
    </source>
</evidence>
<feature type="domain" description="Low molecular weight protein antigen 6 PH" evidence="2">
    <location>
        <begin position="60"/>
        <end position="121"/>
    </location>
</feature>
<accession>A0A7X6KRX5</accession>
<dbReference type="Proteomes" id="UP000581206">
    <property type="component" value="Unassembled WGS sequence"/>
</dbReference>
<keyword evidence="1" id="KW-0472">Membrane</keyword>
<gene>
    <name evidence="3" type="ORF">HGA03_00495</name>
</gene>
<evidence type="ECO:0000259" key="2">
    <source>
        <dbReference type="Pfam" id="PF10756"/>
    </source>
</evidence>
<keyword evidence="1" id="KW-0812">Transmembrane</keyword>
<feature type="transmembrane region" description="Helical" evidence="1">
    <location>
        <begin position="12"/>
        <end position="32"/>
    </location>
</feature>
<dbReference type="Pfam" id="PF10756">
    <property type="entry name" value="bPH_6"/>
    <property type="match status" value="1"/>
</dbReference>
<name>A0A7X6KRX5_9CELL</name>
<dbReference type="AlphaFoldDB" id="A0A7X6KRX5"/>
<protein>
    <submittedName>
        <fullName evidence="3">PH domain-containing protein</fullName>
    </submittedName>
</protein>
<dbReference type="InterPro" id="IPR019692">
    <property type="entry name" value="CFP-6_PH"/>
</dbReference>
<evidence type="ECO:0000313" key="4">
    <source>
        <dbReference type="Proteomes" id="UP000581206"/>
    </source>
</evidence>
<dbReference type="EMBL" id="JAAXOX010000001">
    <property type="protein sequence ID" value="NKY21141.1"/>
    <property type="molecule type" value="Genomic_DNA"/>
</dbReference>
<evidence type="ECO:0000313" key="3">
    <source>
        <dbReference type="EMBL" id="NKY21141.1"/>
    </source>
</evidence>
<organism evidence="3 4">
    <name type="scientific">Cellulomonas denverensis</name>
    <dbReference type="NCBI Taxonomy" id="264297"/>
    <lineage>
        <taxon>Bacteria</taxon>
        <taxon>Bacillati</taxon>
        <taxon>Actinomycetota</taxon>
        <taxon>Actinomycetes</taxon>
        <taxon>Micrococcales</taxon>
        <taxon>Cellulomonadaceae</taxon>
        <taxon>Cellulomonas</taxon>
    </lineage>
</organism>
<feature type="transmembrane region" description="Helical" evidence="1">
    <location>
        <begin position="38"/>
        <end position="59"/>
    </location>
</feature>
<reference evidence="3 4" key="1">
    <citation type="submission" date="2020-04" db="EMBL/GenBank/DDBJ databases">
        <title>MicrobeNet Type strains.</title>
        <authorList>
            <person name="Nicholson A.C."/>
        </authorList>
    </citation>
    <scope>NUCLEOTIDE SEQUENCE [LARGE SCALE GENOMIC DNA]</scope>
    <source>
        <strain evidence="3 4">ATCC BAA-788</strain>
    </source>
</reference>
<keyword evidence="1" id="KW-1133">Transmembrane helix</keyword>
<feature type="transmembrane region" description="Helical" evidence="1">
    <location>
        <begin position="185"/>
        <end position="206"/>
    </location>
</feature>
<keyword evidence="4" id="KW-1185">Reference proteome</keyword>
<comment type="caution">
    <text evidence="3">The sequence shown here is derived from an EMBL/GenBank/DDBJ whole genome shotgun (WGS) entry which is preliminary data.</text>
</comment>
<sequence length="207" mass="21211">MGPTHVFDSMYGRVLTGAGAVVAAIMLVSITVTEGVGGLLRAAPWILLGVLAVAALFWLPRVVVSDGGIEIRNVWTTTQIPWPTFRAVEARYSLEVETTTGTVSAWAAPRSSGAAARMRRRGTADDTTPAVVDAGDPDTTVRHPGTADAAAAVIVARYGALKSAGHLAGAEQAVRAGGIAPVRTLHVRTLTAAAVLVVAGLLGVLIG</sequence>